<dbReference type="AlphaFoldDB" id="A0AAD5X404"/>
<dbReference type="PROSITE" id="PS50865">
    <property type="entry name" value="ZF_MYND_2"/>
    <property type="match status" value="1"/>
</dbReference>
<accession>A0AAD5X404</accession>
<name>A0AAD5X404_9FUNG</name>
<evidence type="ECO:0000256" key="1">
    <source>
        <dbReference type="ARBA" id="ARBA00022723"/>
    </source>
</evidence>
<proteinExistence type="predicted"/>
<evidence type="ECO:0000313" key="8">
    <source>
        <dbReference type="Proteomes" id="UP001212841"/>
    </source>
</evidence>
<protein>
    <recommendedName>
        <fullName evidence="6">MYND-type domain-containing protein</fullName>
    </recommendedName>
</protein>
<dbReference type="SUPFAM" id="SSF144232">
    <property type="entry name" value="HIT/MYND zinc finger-like"/>
    <property type="match status" value="1"/>
</dbReference>
<comment type="caution">
    <text evidence="7">The sequence shown here is derived from an EMBL/GenBank/DDBJ whole genome shotgun (WGS) entry which is preliminary data.</text>
</comment>
<dbReference type="Proteomes" id="UP001212841">
    <property type="component" value="Unassembled WGS sequence"/>
</dbReference>
<dbReference type="GO" id="GO:0008270">
    <property type="term" value="F:zinc ion binding"/>
    <property type="evidence" value="ECO:0007669"/>
    <property type="project" value="UniProtKB-KW"/>
</dbReference>
<dbReference type="Gene3D" id="6.10.140.2220">
    <property type="match status" value="1"/>
</dbReference>
<evidence type="ECO:0000313" key="7">
    <source>
        <dbReference type="EMBL" id="KAJ3055511.1"/>
    </source>
</evidence>
<keyword evidence="3" id="KW-0862">Zinc</keyword>
<evidence type="ECO:0000259" key="6">
    <source>
        <dbReference type="PROSITE" id="PS50865"/>
    </source>
</evidence>
<keyword evidence="1" id="KW-0479">Metal-binding</keyword>
<dbReference type="InterPro" id="IPR002893">
    <property type="entry name" value="Znf_MYND"/>
</dbReference>
<keyword evidence="8" id="KW-1185">Reference proteome</keyword>
<evidence type="ECO:0000256" key="2">
    <source>
        <dbReference type="ARBA" id="ARBA00022771"/>
    </source>
</evidence>
<feature type="domain" description="MYND-type" evidence="6">
    <location>
        <begin position="217"/>
        <end position="260"/>
    </location>
</feature>
<dbReference type="EMBL" id="JADGJD010000075">
    <property type="protein sequence ID" value="KAJ3055511.1"/>
    <property type="molecule type" value="Genomic_DNA"/>
</dbReference>
<organism evidence="7 8">
    <name type="scientific">Rhizophlyctis rosea</name>
    <dbReference type="NCBI Taxonomy" id="64517"/>
    <lineage>
        <taxon>Eukaryota</taxon>
        <taxon>Fungi</taxon>
        <taxon>Fungi incertae sedis</taxon>
        <taxon>Chytridiomycota</taxon>
        <taxon>Chytridiomycota incertae sedis</taxon>
        <taxon>Chytridiomycetes</taxon>
        <taxon>Rhizophlyctidales</taxon>
        <taxon>Rhizophlyctidaceae</taxon>
        <taxon>Rhizophlyctis</taxon>
    </lineage>
</organism>
<reference evidence="7" key="1">
    <citation type="submission" date="2020-05" db="EMBL/GenBank/DDBJ databases">
        <title>Phylogenomic resolution of chytrid fungi.</title>
        <authorList>
            <person name="Stajich J.E."/>
            <person name="Amses K."/>
            <person name="Simmons R."/>
            <person name="Seto K."/>
            <person name="Myers J."/>
            <person name="Bonds A."/>
            <person name="Quandt C.A."/>
            <person name="Barry K."/>
            <person name="Liu P."/>
            <person name="Grigoriev I."/>
            <person name="Longcore J.E."/>
            <person name="James T.Y."/>
        </authorList>
    </citation>
    <scope>NUCLEOTIDE SEQUENCE</scope>
    <source>
        <strain evidence="7">JEL0318</strain>
    </source>
</reference>
<evidence type="ECO:0000256" key="3">
    <source>
        <dbReference type="ARBA" id="ARBA00022833"/>
    </source>
</evidence>
<keyword evidence="2 4" id="KW-0863">Zinc-finger</keyword>
<evidence type="ECO:0000256" key="4">
    <source>
        <dbReference type="PROSITE-ProRule" id="PRU00134"/>
    </source>
</evidence>
<evidence type="ECO:0000256" key="5">
    <source>
        <dbReference type="SAM" id="MobiDB-lite"/>
    </source>
</evidence>
<feature type="region of interest" description="Disordered" evidence="5">
    <location>
        <begin position="188"/>
        <end position="207"/>
    </location>
</feature>
<gene>
    <name evidence="7" type="ORF">HK097_010286</name>
</gene>
<dbReference type="Pfam" id="PF01753">
    <property type="entry name" value="zf-MYND"/>
    <property type="match status" value="1"/>
</dbReference>
<sequence length="265" mass="29685">MTTNTDGNDVPTIDFKFDPVERLRSPTIDLGLKYTVTMFPTSPHTITSLTHTGDIFYGRTGRYTVSFFLTDAVLRKQVMGFTYHQAALNIREVAIKLKTRDAAMLPPPYLQLCTELIEDLESFSRSRDMKLEVMENSAGWFISRWRDIQLHATHLFYETSPENATTADDLRRQLEAIGNLEAAEREATGEDRSQLYAGHPTPPPTPPSKTAVIMAVCSACEAQGASAGKEELLRCSRCKTVFYCDVACQKAHWPTHKGSCKKQLA</sequence>
<dbReference type="PROSITE" id="PS01360">
    <property type="entry name" value="ZF_MYND_1"/>
    <property type="match status" value="1"/>
</dbReference>